<evidence type="ECO:0000313" key="2">
    <source>
        <dbReference type="EMBL" id="KAK0318873.1"/>
    </source>
</evidence>
<proteinExistence type="predicted"/>
<accession>A0AAN6FI69</accession>
<comment type="caution">
    <text evidence="2">The sequence shown here is derived from an EMBL/GenBank/DDBJ whole genome shotgun (WGS) entry which is preliminary data.</text>
</comment>
<dbReference type="SUPFAM" id="SSF47240">
    <property type="entry name" value="Ferritin-like"/>
    <property type="match status" value="1"/>
</dbReference>
<dbReference type="InterPro" id="IPR052965">
    <property type="entry name" value="Pigment-catalase-like"/>
</dbReference>
<organism evidence="2 3">
    <name type="scientific">Friedmanniomyces endolithicus</name>
    <dbReference type="NCBI Taxonomy" id="329885"/>
    <lineage>
        <taxon>Eukaryota</taxon>
        <taxon>Fungi</taxon>
        <taxon>Dikarya</taxon>
        <taxon>Ascomycota</taxon>
        <taxon>Pezizomycotina</taxon>
        <taxon>Dothideomycetes</taxon>
        <taxon>Dothideomycetidae</taxon>
        <taxon>Mycosphaerellales</taxon>
        <taxon>Teratosphaeriaceae</taxon>
        <taxon>Friedmanniomyces</taxon>
    </lineage>
</organism>
<evidence type="ECO:0000313" key="3">
    <source>
        <dbReference type="Proteomes" id="UP001168146"/>
    </source>
</evidence>
<dbReference type="Pfam" id="PF13668">
    <property type="entry name" value="Ferritin_2"/>
    <property type="match status" value="1"/>
</dbReference>
<dbReference type="AlphaFoldDB" id="A0AAN6FI69"/>
<dbReference type="PANTHER" id="PTHR31694:SF26">
    <property type="entry name" value="OS05G0151100 PROTEIN"/>
    <property type="match status" value="1"/>
</dbReference>
<dbReference type="InterPro" id="IPR009078">
    <property type="entry name" value="Ferritin-like_SF"/>
</dbReference>
<dbReference type="EMBL" id="JASUXU010000034">
    <property type="protein sequence ID" value="KAK0318873.1"/>
    <property type="molecule type" value="Genomic_DNA"/>
</dbReference>
<reference evidence="2" key="1">
    <citation type="submission" date="2021-12" db="EMBL/GenBank/DDBJ databases">
        <title>Black yeast isolated from Biological Soil Crust.</title>
        <authorList>
            <person name="Kurbessoian T."/>
        </authorList>
    </citation>
    <scope>NUCLEOTIDE SEQUENCE</scope>
    <source>
        <strain evidence="2">CCFEE 5208</strain>
    </source>
</reference>
<name>A0AAN6FI69_9PEZI</name>
<dbReference type="Proteomes" id="UP001168146">
    <property type="component" value="Unassembled WGS sequence"/>
</dbReference>
<sequence length="320" mass="34552">MLYNNIVTATVAFASVDSALPTELSKRANIDTTVLQFALTLEHLENVFYKQALKNFSQEDFQKAGYSADYYNDLKYIAHDEEQHVLLLEGALTVAGVTPVQACTYSFPYYDVRSFITLSSVLEGVGTSAYLGGAPLITSKQYLTVAASILVTEALHTSLQRLAINEVPMANPYGTPLDPCERIDCTCEEPQCGSPSDVIKRGSGWASKHHGWPETWRPNQSNSCTPPSPGKSVTFTANSTIPAGSYVMFVSGLSVVSVQGNINGTDINAAVPSQAMGQTYVFVTARDEKGTLTAADIKYGPAVLEVNPPPPSIDYSIMKQ</sequence>
<evidence type="ECO:0000256" key="1">
    <source>
        <dbReference type="SAM" id="MobiDB-lite"/>
    </source>
</evidence>
<feature type="region of interest" description="Disordered" evidence="1">
    <location>
        <begin position="209"/>
        <end position="230"/>
    </location>
</feature>
<feature type="compositionally biased region" description="Polar residues" evidence="1">
    <location>
        <begin position="217"/>
        <end position="230"/>
    </location>
</feature>
<gene>
    <name evidence="2" type="ORF">LTR82_010295</name>
</gene>
<protein>
    <submittedName>
        <fullName evidence="2">Uncharacterized protein</fullName>
    </submittedName>
</protein>
<dbReference type="PANTHER" id="PTHR31694">
    <property type="entry name" value="DESICCATION-LIKE PROTEIN"/>
    <property type="match status" value="1"/>
</dbReference>